<proteinExistence type="inferred from homology"/>
<reference evidence="3" key="1">
    <citation type="journal article" date="2020" name="bioRxiv">
        <title>Hybrid origin of Populus tomentosa Carr. identified through genome sequencing and phylogenomic analysis.</title>
        <authorList>
            <person name="An X."/>
            <person name="Gao K."/>
            <person name="Chen Z."/>
            <person name="Li J."/>
            <person name="Yang X."/>
            <person name="Yang X."/>
            <person name="Zhou J."/>
            <person name="Guo T."/>
            <person name="Zhao T."/>
            <person name="Huang S."/>
            <person name="Miao D."/>
            <person name="Khan W.U."/>
            <person name="Rao P."/>
            <person name="Ye M."/>
            <person name="Lei B."/>
            <person name="Liao W."/>
            <person name="Wang J."/>
            <person name="Ji L."/>
            <person name="Li Y."/>
            <person name="Guo B."/>
            <person name="Mustafa N.S."/>
            <person name="Li S."/>
            <person name="Yun Q."/>
            <person name="Keller S.R."/>
            <person name="Mao J."/>
            <person name="Zhang R."/>
            <person name="Strauss S.H."/>
        </authorList>
    </citation>
    <scope>NUCLEOTIDE SEQUENCE</scope>
    <source>
        <strain evidence="3">GM15</strain>
        <tissue evidence="3">Leaf</tissue>
    </source>
</reference>
<evidence type="ECO:0000313" key="3">
    <source>
        <dbReference type="EMBL" id="KAG6758659.1"/>
    </source>
</evidence>
<dbReference type="Pfam" id="PF03031">
    <property type="entry name" value="NIF"/>
    <property type="match status" value="1"/>
</dbReference>
<dbReference type="SMART" id="SM00577">
    <property type="entry name" value="CPDc"/>
    <property type="match status" value="1"/>
</dbReference>
<evidence type="ECO:0000313" key="4">
    <source>
        <dbReference type="Proteomes" id="UP000886885"/>
    </source>
</evidence>
<comment type="similarity">
    <text evidence="1">Belongs to the TIM50 family.</text>
</comment>
<name>A0A8X8CLQ1_POPTO</name>
<comment type="subunit">
    <text evidence="1">Component of the TIM23 complex.</text>
</comment>
<gene>
    <name evidence="3" type="ORF">POTOM_039018</name>
</gene>
<dbReference type="Proteomes" id="UP000886885">
    <property type="component" value="Chromosome 10D"/>
</dbReference>
<comment type="function">
    <text evidence="1">Essential component of the TIM23 complex, a complex that mediates the translocation of transit peptide-containing proteins across the mitochondrial inner membrane.</text>
</comment>
<dbReference type="PROSITE" id="PS50969">
    <property type="entry name" value="FCP1"/>
    <property type="match status" value="1"/>
</dbReference>
<dbReference type="OrthoDB" id="1711508at2759"/>
<feature type="domain" description="FCP1 homology" evidence="2">
    <location>
        <begin position="27"/>
        <end position="232"/>
    </location>
</feature>
<dbReference type="InterPro" id="IPR050365">
    <property type="entry name" value="TIM50"/>
</dbReference>
<dbReference type="GO" id="GO:0015031">
    <property type="term" value="P:protein transport"/>
    <property type="evidence" value="ECO:0007669"/>
    <property type="project" value="UniProtKB-KW"/>
</dbReference>
<dbReference type="EMBL" id="JAAWWB010000020">
    <property type="protein sequence ID" value="KAG6758659.1"/>
    <property type="molecule type" value="Genomic_DNA"/>
</dbReference>
<keyword evidence="1" id="KW-0496">Mitochondrion</keyword>
<dbReference type="GO" id="GO:0005744">
    <property type="term" value="C:TIM23 mitochondrial import inner membrane translocase complex"/>
    <property type="evidence" value="ECO:0007669"/>
    <property type="project" value="UniProtKB-UniRule"/>
</dbReference>
<evidence type="ECO:0000256" key="1">
    <source>
        <dbReference type="RuleBase" id="RU365079"/>
    </source>
</evidence>
<keyword evidence="1" id="KW-0811">Translocation</keyword>
<dbReference type="PANTHER" id="PTHR12210">
    <property type="entry name" value="DULLARD PROTEIN PHOSPHATASE"/>
    <property type="match status" value="1"/>
</dbReference>
<dbReference type="InterPro" id="IPR004274">
    <property type="entry name" value="FCP1_dom"/>
</dbReference>
<organism evidence="3 4">
    <name type="scientific">Populus tomentosa</name>
    <name type="common">Chinese white poplar</name>
    <dbReference type="NCBI Taxonomy" id="118781"/>
    <lineage>
        <taxon>Eukaryota</taxon>
        <taxon>Viridiplantae</taxon>
        <taxon>Streptophyta</taxon>
        <taxon>Embryophyta</taxon>
        <taxon>Tracheophyta</taxon>
        <taxon>Spermatophyta</taxon>
        <taxon>Magnoliopsida</taxon>
        <taxon>eudicotyledons</taxon>
        <taxon>Gunneridae</taxon>
        <taxon>Pentapetalae</taxon>
        <taxon>rosids</taxon>
        <taxon>fabids</taxon>
        <taxon>Malpighiales</taxon>
        <taxon>Salicaceae</taxon>
        <taxon>Saliceae</taxon>
        <taxon>Populus</taxon>
    </lineage>
</organism>
<accession>A0A8X8CLQ1</accession>
<keyword evidence="1" id="KW-0809">Transit peptide</keyword>
<comment type="caution">
    <text evidence="3">The sequence shown here is derived from an EMBL/GenBank/DDBJ whole genome shotgun (WGS) entry which is preliminary data.</text>
</comment>
<sequence>MAGNRDDLNCHEEDGDGIELEKLSLGPDGSKKLLVLDLAGVLCDRVFHKNRANIPDNRTPDDASGSFFVYKRPFCEEFVRFCLERFDVGIWSSAKRTNLETALDCVIGEFKGRLLFVWVGDQIRAYAIKIAFGYRYGRTEEALSLSLITKENKNKPIFFKELKKLWDNKSSNLPWRKGQYSSSNTLLIDDKPYKALLNPPCTAIFPTEYRPDQLDDATLGPNGELRRYLDGLARAADVPAYVKEHPFGQSAITSTHPDWDFYSNIIDNSKGEE</sequence>
<keyword evidence="1" id="KW-0813">Transport</keyword>
<evidence type="ECO:0000259" key="2">
    <source>
        <dbReference type="PROSITE" id="PS50969"/>
    </source>
</evidence>
<keyword evidence="4" id="KW-1185">Reference proteome</keyword>
<keyword evidence="1" id="KW-0653">Protein transport</keyword>
<comment type="subcellular location">
    <subcellularLocation>
        <location evidence="1">Mitochondrion inner membrane</location>
        <topology evidence="1">Single-pass membrane protein</topology>
    </subcellularLocation>
</comment>
<dbReference type="AlphaFoldDB" id="A0A8X8CLQ1"/>
<protein>
    <recommendedName>
        <fullName evidence="1">Mitochondrial import inner membrane translocase subunit TIM50</fullName>
    </recommendedName>
</protein>